<feature type="compositionally biased region" description="Basic and acidic residues" evidence="1">
    <location>
        <begin position="675"/>
        <end position="712"/>
    </location>
</feature>
<keyword evidence="3" id="KW-1185">Reference proteome</keyword>
<dbReference type="EMBL" id="CANTUO010000002">
    <property type="protein sequence ID" value="CAI5757896.1"/>
    <property type="molecule type" value="Genomic_DNA"/>
</dbReference>
<organism evidence="2 3">
    <name type="scientific">Candida verbasci</name>
    <dbReference type="NCBI Taxonomy" id="1227364"/>
    <lineage>
        <taxon>Eukaryota</taxon>
        <taxon>Fungi</taxon>
        <taxon>Dikarya</taxon>
        <taxon>Ascomycota</taxon>
        <taxon>Saccharomycotina</taxon>
        <taxon>Pichiomycetes</taxon>
        <taxon>Debaryomycetaceae</taxon>
        <taxon>Candida/Lodderomyces clade</taxon>
        <taxon>Candida</taxon>
    </lineage>
</organism>
<dbReference type="InterPro" id="IPR021861">
    <property type="entry name" value="THO_THOC1"/>
</dbReference>
<evidence type="ECO:0000313" key="3">
    <source>
        <dbReference type="Proteomes" id="UP001152885"/>
    </source>
</evidence>
<feature type="region of interest" description="Disordered" evidence="1">
    <location>
        <begin position="629"/>
        <end position="712"/>
    </location>
</feature>
<protein>
    <submittedName>
        <fullName evidence="2">Uncharacterized protein</fullName>
    </submittedName>
</protein>
<dbReference type="AlphaFoldDB" id="A0A9W4TVN3"/>
<feature type="compositionally biased region" description="Basic and acidic residues" evidence="1">
    <location>
        <begin position="648"/>
        <end position="661"/>
    </location>
</feature>
<feature type="compositionally biased region" description="Acidic residues" evidence="1">
    <location>
        <begin position="632"/>
        <end position="647"/>
    </location>
</feature>
<evidence type="ECO:0000256" key="1">
    <source>
        <dbReference type="SAM" id="MobiDB-lite"/>
    </source>
</evidence>
<proteinExistence type="predicted"/>
<evidence type="ECO:0000313" key="2">
    <source>
        <dbReference type="EMBL" id="CAI5757896.1"/>
    </source>
</evidence>
<dbReference type="Pfam" id="PF11957">
    <property type="entry name" value="efThoc1"/>
    <property type="match status" value="1"/>
</dbReference>
<sequence>MSENSLQSIEQLKNSIRSFLDEKESNIYHKNYVDNITDESEFENGQVEDVIDKIESSFKIDKEALQDVTETEEAEITKFNQVLDTVGKEFIIKAAFHNIFDEILNSILANEQGSETTENKEESEMTRYYNQLALLLDYILVVILKNNDKSKTMKHVFYSSIQQVMEQLLNFSINYANHFWTFMETREKLYISKIYQNDKTERVQFLYCFQPLVNKYYIKTKTKTKTSRISSFINETFNTQKQDTYADTFRYRVKAFMSNCLSFEDQTGLNKYFDVAARDPLNLKIYKDVFSQDLIDVQKLINNPMYYLRKQNQGQLTSLTNKLIKVFYQLLAEEKAYTEKHKLPDFFIQKPPKSKEEIEMKKEKYSKKIYNPETYYLSTFNLDKSEFEEQQKIDQRHLTILTEIPKNRVSILFSIFMVSFFFMDLTEKYKNQLLDSVGAPKNTKHFTDDSTPNNVYLDYHDIKFKFFSEIKRINSQLAFLANHVQVSERIWWGFLLYGKDPKTGKSLFEDKILTTEELEEVAKKHEEIAKYKTSKLFNNYVTSEVTRKMRPKKDEGVKFKEFDVYMNSEELENVKYEIEELENSDVKDDDKLQELKEKRSALTWRLLRSQRTSKLFELSEMLKNAIPINEKVEDDEDEEMLEEDEIEEVKTEQNGDEKVKEQASGNETEPEEANGEDKAEIKQEEEVNSRKRSLDEENDDSRSPKLAKTKTE</sequence>
<accession>A0A9W4TVN3</accession>
<name>A0A9W4TVN3_9ASCO</name>
<gene>
    <name evidence="2" type="ORF">CANVERA_P2408</name>
</gene>
<comment type="caution">
    <text evidence="2">The sequence shown here is derived from an EMBL/GenBank/DDBJ whole genome shotgun (WGS) entry which is preliminary data.</text>
</comment>
<dbReference type="Proteomes" id="UP001152885">
    <property type="component" value="Unassembled WGS sequence"/>
</dbReference>
<reference evidence="2" key="1">
    <citation type="submission" date="2022-12" db="EMBL/GenBank/DDBJ databases">
        <authorList>
            <person name="Brejova B."/>
        </authorList>
    </citation>
    <scope>NUCLEOTIDE SEQUENCE</scope>
</reference>
<dbReference type="OrthoDB" id="4082726at2759"/>